<dbReference type="PANTHER" id="PTHR30154">
    <property type="entry name" value="LEUCINE-RESPONSIVE REGULATORY PROTEIN"/>
    <property type="match status" value="1"/>
</dbReference>
<dbReference type="Pfam" id="PF01037">
    <property type="entry name" value="AsnC_trans_reg"/>
    <property type="match status" value="1"/>
</dbReference>
<dbReference type="AlphaFoldDB" id="A0A6F9EEH6"/>
<dbReference type="PANTHER" id="PTHR30154:SF34">
    <property type="entry name" value="TRANSCRIPTIONAL REGULATOR AZLB"/>
    <property type="match status" value="1"/>
</dbReference>
<name>A0A6F9EEH6_9BACL</name>
<dbReference type="GO" id="GO:0043565">
    <property type="term" value="F:sequence-specific DNA binding"/>
    <property type="evidence" value="ECO:0007669"/>
    <property type="project" value="InterPro"/>
</dbReference>
<dbReference type="PROSITE" id="PS50956">
    <property type="entry name" value="HTH_ASNC_2"/>
    <property type="match status" value="1"/>
</dbReference>
<dbReference type="EMBL" id="LR792683">
    <property type="protein sequence ID" value="CAB3396087.1"/>
    <property type="molecule type" value="Genomic_DNA"/>
</dbReference>
<gene>
    <name evidence="5" type="ORF">COOX1_3333</name>
</gene>
<dbReference type="InterPro" id="IPR011008">
    <property type="entry name" value="Dimeric_a/b-barrel"/>
</dbReference>
<dbReference type="InterPro" id="IPR019885">
    <property type="entry name" value="Tscrpt_reg_HTH_AsnC-type_CS"/>
</dbReference>
<dbReference type="InterPro" id="IPR019887">
    <property type="entry name" value="Tscrpt_reg_AsnC/Lrp_C"/>
</dbReference>
<evidence type="ECO:0000259" key="4">
    <source>
        <dbReference type="PROSITE" id="PS50956"/>
    </source>
</evidence>
<dbReference type="InterPro" id="IPR019888">
    <property type="entry name" value="Tscrpt_reg_AsnC-like"/>
</dbReference>
<dbReference type="Proteomes" id="UP000502196">
    <property type="component" value="Chromosome"/>
</dbReference>
<keyword evidence="1" id="KW-0805">Transcription regulation</keyword>
<dbReference type="SUPFAM" id="SSF46785">
    <property type="entry name" value="Winged helix' DNA-binding domain"/>
    <property type="match status" value="1"/>
</dbReference>
<feature type="domain" description="HTH asnC-type" evidence="4">
    <location>
        <begin position="38"/>
        <end position="99"/>
    </location>
</feature>
<dbReference type="InterPro" id="IPR036390">
    <property type="entry name" value="WH_DNA-bd_sf"/>
</dbReference>
<dbReference type="SUPFAM" id="SSF54909">
    <property type="entry name" value="Dimeric alpha+beta barrel"/>
    <property type="match status" value="1"/>
</dbReference>
<keyword evidence="2" id="KW-0238">DNA-binding</keyword>
<sequence>MPTIHDFRQLSLELFRVEGLSFTLGNGSEGIALASVKLDALDLTILQMLEQDGRLSYQELANHTGVSRVTIHERVRRLTQRGIIEGFHARLNPASLGYRVTAIVGLMAVQGAAAYQTIEDLKAIPEIEEVHVVTGRYDYLVKIRARDNEDLERILLTNIDQVYGFQRAETMVVLSSPVDRGGLTVNRVTKDMEEEKKEAATDEST</sequence>
<dbReference type="Pfam" id="PF13412">
    <property type="entry name" value="HTH_24"/>
    <property type="match status" value="1"/>
</dbReference>
<protein>
    <submittedName>
        <fullName evidence="5">AsnC family transcriptional regulator (Modular protein)</fullName>
    </submittedName>
</protein>
<proteinExistence type="predicted"/>
<dbReference type="GO" id="GO:0005829">
    <property type="term" value="C:cytosol"/>
    <property type="evidence" value="ECO:0007669"/>
    <property type="project" value="TreeGrafter"/>
</dbReference>
<dbReference type="PROSITE" id="PS00519">
    <property type="entry name" value="HTH_ASNC_1"/>
    <property type="match status" value="1"/>
</dbReference>
<dbReference type="PRINTS" id="PR00033">
    <property type="entry name" value="HTHASNC"/>
</dbReference>
<organism evidence="5 6">
    <name type="scientific">Kyrpidia spormannii</name>
    <dbReference type="NCBI Taxonomy" id="2055160"/>
    <lineage>
        <taxon>Bacteria</taxon>
        <taxon>Bacillati</taxon>
        <taxon>Bacillota</taxon>
        <taxon>Bacilli</taxon>
        <taxon>Bacillales</taxon>
        <taxon>Alicyclobacillaceae</taxon>
        <taxon>Kyrpidia</taxon>
    </lineage>
</organism>
<dbReference type="GO" id="GO:0043200">
    <property type="term" value="P:response to amino acid"/>
    <property type="evidence" value="ECO:0007669"/>
    <property type="project" value="TreeGrafter"/>
</dbReference>
<dbReference type="Gene3D" id="1.10.10.10">
    <property type="entry name" value="Winged helix-like DNA-binding domain superfamily/Winged helix DNA-binding domain"/>
    <property type="match status" value="1"/>
</dbReference>
<dbReference type="InterPro" id="IPR000485">
    <property type="entry name" value="AsnC-type_HTH_dom"/>
</dbReference>
<evidence type="ECO:0000256" key="2">
    <source>
        <dbReference type="ARBA" id="ARBA00023125"/>
    </source>
</evidence>
<dbReference type="Gene3D" id="3.30.70.920">
    <property type="match status" value="1"/>
</dbReference>
<accession>A0A6F9EEH6</accession>
<dbReference type="SMART" id="SM00344">
    <property type="entry name" value="HTH_ASNC"/>
    <property type="match status" value="1"/>
</dbReference>
<evidence type="ECO:0000313" key="5">
    <source>
        <dbReference type="EMBL" id="CAB3396087.1"/>
    </source>
</evidence>
<evidence type="ECO:0000256" key="3">
    <source>
        <dbReference type="ARBA" id="ARBA00023163"/>
    </source>
</evidence>
<evidence type="ECO:0000313" key="6">
    <source>
        <dbReference type="Proteomes" id="UP000502196"/>
    </source>
</evidence>
<reference evidence="5 6" key="1">
    <citation type="submission" date="2020-04" db="EMBL/GenBank/DDBJ databases">
        <authorList>
            <person name="Hogendoorn C."/>
        </authorList>
    </citation>
    <scope>NUCLEOTIDE SEQUENCE [LARGE SCALE GENOMIC DNA]</scope>
    <source>
        <strain evidence="5">COOX1</strain>
    </source>
</reference>
<dbReference type="InterPro" id="IPR036388">
    <property type="entry name" value="WH-like_DNA-bd_sf"/>
</dbReference>
<keyword evidence="3" id="KW-0804">Transcription</keyword>
<evidence type="ECO:0000256" key="1">
    <source>
        <dbReference type="ARBA" id="ARBA00023015"/>
    </source>
</evidence>